<sequence>MFQLVLFFAQFLLYIRCDFSPKKDGVNFYCKTPCKKQGNNTVPATGCNCKLAGTRTEIDLDQFMAFRQFIVNEHNHYRNLLASGNETRGFAKSVANMQVLNYDLELEYLARCFGRGLFIGKHDGCRNLLDQQVSELRAGQNLGSLRDPPKKGFDQLKEMISGWYEQVQNLDEEIHKRFHFIKGKQIKEFTTMCWGPADSVGCARIYVKDPKKDKFAPGFTEKHTYLICNYASRKLRAIINVGGVRLYAQGPPCSKCPDYTEWKDCNDKFTSLCGIIQPIPKEQPFDFFGNRTSAETQVAGKVYTLALAFCIQILVK</sequence>
<dbReference type="Pfam" id="PF00188">
    <property type="entry name" value="CAP"/>
    <property type="match status" value="1"/>
</dbReference>
<dbReference type="SUPFAM" id="SSF55797">
    <property type="entry name" value="PR-1-like"/>
    <property type="match status" value="1"/>
</dbReference>
<name>D2A435_TRICA</name>
<dbReference type="InParanoid" id="D2A435"/>
<dbReference type="OrthoDB" id="414826at2759"/>
<dbReference type="eggNOG" id="KOG3017">
    <property type="taxonomic scope" value="Eukaryota"/>
</dbReference>
<comment type="subcellular location">
    <subcellularLocation>
        <location evidence="1">Secreted</location>
    </subcellularLocation>
</comment>
<proteinExistence type="predicted"/>
<dbReference type="CDD" id="cd05380">
    <property type="entry name" value="CAP_euk"/>
    <property type="match status" value="1"/>
</dbReference>
<reference evidence="5 6" key="2">
    <citation type="journal article" date="2010" name="Nucleic Acids Res.">
        <title>BeetleBase in 2010: revisions to provide comprehensive genomic information for Tribolium castaneum.</title>
        <authorList>
            <person name="Kim H.S."/>
            <person name="Murphy T."/>
            <person name="Xia J."/>
            <person name="Caragea D."/>
            <person name="Park Y."/>
            <person name="Beeman R.W."/>
            <person name="Lorenzen M.D."/>
            <person name="Butcher S."/>
            <person name="Manak J.R."/>
            <person name="Brown S.J."/>
        </authorList>
    </citation>
    <scope>GENOME REANNOTATION</scope>
    <source>
        <strain evidence="5 6">Georgia GA2</strain>
    </source>
</reference>
<dbReference type="InterPro" id="IPR014044">
    <property type="entry name" value="CAP_dom"/>
</dbReference>
<evidence type="ECO:0000256" key="3">
    <source>
        <dbReference type="SAM" id="SignalP"/>
    </source>
</evidence>
<evidence type="ECO:0000256" key="2">
    <source>
        <dbReference type="ARBA" id="ARBA00022525"/>
    </source>
</evidence>
<dbReference type="Proteomes" id="UP000007266">
    <property type="component" value="Linkage group 6"/>
</dbReference>
<dbReference type="Gene3D" id="3.40.33.10">
    <property type="entry name" value="CAP"/>
    <property type="match status" value="1"/>
</dbReference>
<evidence type="ECO:0000313" key="5">
    <source>
        <dbReference type="EMBL" id="EFA05608.1"/>
    </source>
</evidence>
<feature type="domain" description="SCP" evidence="4">
    <location>
        <begin position="65"/>
        <end position="236"/>
    </location>
</feature>
<dbReference type="HOGENOM" id="CLU_061271_0_0_1"/>
<dbReference type="SMART" id="SM00198">
    <property type="entry name" value="SCP"/>
    <property type="match status" value="1"/>
</dbReference>
<feature type="signal peptide" evidence="3">
    <location>
        <begin position="1"/>
        <end position="17"/>
    </location>
</feature>
<dbReference type="InterPro" id="IPR001283">
    <property type="entry name" value="CRISP-related"/>
</dbReference>
<dbReference type="EMBL" id="KQ971348">
    <property type="protein sequence ID" value="EFA05608.1"/>
    <property type="molecule type" value="Genomic_DNA"/>
</dbReference>
<dbReference type="InterPro" id="IPR035940">
    <property type="entry name" value="CAP_sf"/>
</dbReference>
<protein>
    <submittedName>
        <fullName evidence="5">Venom allergen 5-like Protein</fullName>
    </submittedName>
</protein>
<organism evidence="5 6">
    <name type="scientific">Tribolium castaneum</name>
    <name type="common">Red flour beetle</name>
    <dbReference type="NCBI Taxonomy" id="7070"/>
    <lineage>
        <taxon>Eukaryota</taxon>
        <taxon>Metazoa</taxon>
        <taxon>Ecdysozoa</taxon>
        <taxon>Arthropoda</taxon>
        <taxon>Hexapoda</taxon>
        <taxon>Insecta</taxon>
        <taxon>Pterygota</taxon>
        <taxon>Neoptera</taxon>
        <taxon>Endopterygota</taxon>
        <taxon>Coleoptera</taxon>
        <taxon>Polyphaga</taxon>
        <taxon>Cucujiformia</taxon>
        <taxon>Tenebrionidae</taxon>
        <taxon>Tenebrionidae incertae sedis</taxon>
        <taxon>Tribolium</taxon>
    </lineage>
</organism>
<dbReference type="STRING" id="7070.D2A435"/>
<keyword evidence="2" id="KW-0964">Secreted</keyword>
<dbReference type="GO" id="GO:0005615">
    <property type="term" value="C:extracellular space"/>
    <property type="evidence" value="ECO:0000318"/>
    <property type="project" value="GO_Central"/>
</dbReference>
<gene>
    <name evidence="5" type="primary">AUGUSTUS-3.0.2_15814</name>
    <name evidence="5" type="ORF">TcasGA2_TC015814</name>
</gene>
<evidence type="ECO:0000313" key="6">
    <source>
        <dbReference type="Proteomes" id="UP000007266"/>
    </source>
</evidence>
<dbReference type="FunCoup" id="D2A435">
    <property type="interactions" value="119"/>
</dbReference>
<keyword evidence="6" id="KW-1185">Reference proteome</keyword>
<dbReference type="AlphaFoldDB" id="D2A435"/>
<reference evidence="5 6" key="1">
    <citation type="journal article" date="2008" name="Nature">
        <title>The genome of the model beetle and pest Tribolium castaneum.</title>
        <authorList>
            <consortium name="Tribolium Genome Sequencing Consortium"/>
            <person name="Richards S."/>
            <person name="Gibbs R.A."/>
            <person name="Weinstock G.M."/>
            <person name="Brown S.J."/>
            <person name="Denell R."/>
            <person name="Beeman R.W."/>
            <person name="Gibbs R."/>
            <person name="Beeman R.W."/>
            <person name="Brown S.J."/>
            <person name="Bucher G."/>
            <person name="Friedrich M."/>
            <person name="Grimmelikhuijzen C.J."/>
            <person name="Klingler M."/>
            <person name="Lorenzen M."/>
            <person name="Richards S."/>
            <person name="Roth S."/>
            <person name="Schroder R."/>
            <person name="Tautz D."/>
            <person name="Zdobnov E.M."/>
            <person name="Muzny D."/>
            <person name="Gibbs R.A."/>
            <person name="Weinstock G.M."/>
            <person name="Attaway T."/>
            <person name="Bell S."/>
            <person name="Buhay C.J."/>
            <person name="Chandrabose M.N."/>
            <person name="Chavez D."/>
            <person name="Clerk-Blankenburg K.P."/>
            <person name="Cree A."/>
            <person name="Dao M."/>
            <person name="Davis C."/>
            <person name="Chacko J."/>
            <person name="Dinh H."/>
            <person name="Dugan-Rocha S."/>
            <person name="Fowler G."/>
            <person name="Garner T.T."/>
            <person name="Garnes J."/>
            <person name="Gnirke A."/>
            <person name="Hawes A."/>
            <person name="Hernandez J."/>
            <person name="Hines S."/>
            <person name="Holder M."/>
            <person name="Hume J."/>
            <person name="Jhangiani S.N."/>
            <person name="Joshi V."/>
            <person name="Khan Z.M."/>
            <person name="Jackson L."/>
            <person name="Kovar C."/>
            <person name="Kowis A."/>
            <person name="Lee S."/>
            <person name="Lewis L.R."/>
            <person name="Margolis J."/>
            <person name="Morgan M."/>
            <person name="Nazareth L.V."/>
            <person name="Nguyen N."/>
            <person name="Okwuonu G."/>
            <person name="Parker D."/>
            <person name="Richards S."/>
            <person name="Ruiz S.J."/>
            <person name="Santibanez J."/>
            <person name="Savard J."/>
            <person name="Scherer S.E."/>
            <person name="Schneider B."/>
            <person name="Sodergren E."/>
            <person name="Tautz D."/>
            <person name="Vattahil S."/>
            <person name="Villasana D."/>
            <person name="White C.S."/>
            <person name="Wright R."/>
            <person name="Park Y."/>
            <person name="Beeman R.W."/>
            <person name="Lord J."/>
            <person name="Oppert B."/>
            <person name="Lorenzen M."/>
            <person name="Brown S."/>
            <person name="Wang L."/>
            <person name="Savard J."/>
            <person name="Tautz D."/>
            <person name="Richards S."/>
            <person name="Weinstock G."/>
            <person name="Gibbs R.A."/>
            <person name="Liu Y."/>
            <person name="Worley K."/>
            <person name="Weinstock G."/>
            <person name="Elsik C.G."/>
            <person name="Reese J.T."/>
            <person name="Elhaik E."/>
            <person name="Landan G."/>
            <person name="Graur D."/>
            <person name="Arensburger P."/>
            <person name="Atkinson P."/>
            <person name="Beeman R.W."/>
            <person name="Beidler J."/>
            <person name="Brown S.J."/>
            <person name="Demuth J.P."/>
            <person name="Drury D.W."/>
            <person name="Du Y.Z."/>
            <person name="Fujiwara H."/>
            <person name="Lorenzen M."/>
            <person name="Maselli V."/>
            <person name="Osanai M."/>
            <person name="Park Y."/>
            <person name="Robertson H.M."/>
            <person name="Tu Z."/>
            <person name="Wang J.J."/>
            <person name="Wang S."/>
            <person name="Richards S."/>
            <person name="Song H."/>
            <person name="Zhang L."/>
            <person name="Sodergren E."/>
            <person name="Werner D."/>
            <person name="Stanke M."/>
            <person name="Morgenstern B."/>
            <person name="Solovyev V."/>
            <person name="Kosarev P."/>
            <person name="Brown G."/>
            <person name="Chen H.C."/>
            <person name="Ermolaeva O."/>
            <person name="Hlavina W."/>
            <person name="Kapustin Y."/>
            <person name="Kiryutin B."/>
            <person name="Kitts P."/>
            <person name="Maglott D."/>
            <person name="Pruitt K."/>
            <person name="Sapojnikov V."/>
            <person name="Souvorov A."/>
            <person name="Mackey A.J."/>
            <person name="Waterhouse R.M."/>
            <person name="Wyder S."/>
            <person name="Zdobnov E.M."/>
            <person name="Zdobnov E.M."/>
            <person name="Wyder S."/>
            <person name="Kriventseva E.V."/>
            <person name="Kadowaki T."/>
            <person name="Bork P."/>
            <person name="Aranda M."/>
            <person name="Bao R."/>
            <person name="Beermann A."/>
            <person name="Berns N."/>
            <person name="Bolognesi R."/>
            <person name="Bonneton F."/>
            <person name="Bopp D."/>
            <person name="Brown S.J."/>
            <person name="Bucher G."/>
            <person name="Butts T."/>
            <person name="Chaumot A."/>
            <person name="Denell R.E."/>
            <person name="Ferrier D.E."/>
            <person name="Friedrich M."/>
            <person name="Gordon C.M."/>
            <person name="Jindra M."/>
            <person name="Klingler M."/>
            <person name="Lan Q."/>
            <person name="Lattorff H.M."/>
            <person name="Laudet V."/>
            <person name="von Levetsow C."/>
            <person name="Liu Z."/>
            <person name="Lutz R."/>
            <person name="Lynch J.A."/>
            <person name="da Fonseca R.N."/>
            <person name="Posnien N."/>
            <person name="Reuter R."/>
            <person name="Roth S."/>
            <person name="Savard J."/>
            <person name="Schinko J.B."/>
            <person name="Schmitt C."/>
            <person name="Schoppmeier M."/>
            <person name="Schroder R."/>
            <person name="Shippy T.D."/>
            <person name="Simonnet F."/>
            <person name="Marques-Souza H."/>
            <person name="Tautz D."/>
            <person name="Tomoyasu Y."/>
            <person name="Trauner J."/>
            <person name="Van der Zee M."/>
            <person name="Vervoort M."/>
            <person name="Wittkopp N."/>
            <person name="Wimmer E.A."/>
            <person name="Yang X."/>
            <person name="Jones A.K."/>
            <person name="Sattelle D.B."/>
            <person name="Ebert P.R."/>
            <person name="Nelson D."/>
            <person name="Scott J.G."/>
            <person name="Beeman R.W."/>
            <person name="Muthukrishnan S."/>
            <person name="Kramer K.J."/>
            <person name="Arakane Y."/>
            <person name="Beeman R.W."/>
            <person name="Zhu Q."/>
            <person name="Hogenkamp D."/>
            <person name="Dixit R."/>
            <person name="Oppert B."/>
            <person name="Jiang H."/>
            <person name="Zou Z."/>
            <person name="Marshall J."/>
            <person name="Elpidina E."/>
            <person name="Vinokurov K."/>
            <person name="Oppert C."/>
            <person name="Zou Z."/>
            <person name="Evans J."/>
            <person name="Lu Z."/>
            <person name="Zhao P."/>
            <person name="Sumathipala N."/>
            <person name="Altincicek B."/>
            <person name="Vilcinskas A."/>
            <person name="Williams M."/>
            <person name="Hultmark D."/>
            <person name="Hetru C."/>
            <person name="Jiang H."/>
            <person name="Grimmelikhuijzen C.J."/>
            <person name="Hauser F."/>
            <person name="Cazzamali G."/>
            <person name="Williamson M."/>
            <person name="Park Y."/>
            <person name="Li B."/>
            <person name="Tanaka Y."/>
            <person name="Predel R."/>
            <person name="Neupert S."/>
            <person name="Schachtner J."/>
            <person name="Verleyen P."/>
            <person name="Raible F."/>
            <person name="Bork P."/>
            <person name="Friedrich M."/>
            <person name="Walden K.K."/>
            <person name="Robertson H.M."/>
            <person name="Angeli S."/>
            <person name="Foret S."/>
            <person name="Bucher G."/>
            <person name="Schuetz S."/>
            <person name="Maleszka R."/>
            <person name="Wimmer E.A."/>
            <person name="Beeman R.W."/>
            <person name="Lorenzen M."/>
            <person name="Tomoyasu Y."/>
            <person name="Miller S.C."/>
            <person name="Grossmann D."/>
            <person name="Bucher G."/>
        </authorList>
    </citation>
    <scope>NUCLEOTIDE SEQUENCE [LARGE SCALE GENOMIC DNA]</scope>
    <source>
        <strain evidence="5 6">Georgia GA2</strain>
    </source>
</reference>
<dbReference type="KEGG" id="tca:656277"/>
<evidence type="ECO:0000256" key="1">
    <source>
        <dbReference type="ARBA" id="ARBA00004613"/>
    </source>
</evidence>
<dbReference type="PANTHER" id="PTHR10334">
    <property type="entry name" value="CYSTEINE-RICH SECRETORY PROTEIN-RELATED"/>
    <property type="match status" value="1"/>
</dbReference>
<feature type="chain" id="PRO_5003027439" evidence="3">
    <location>
        <begin position="18"/>
        <end position="316"/>
    </location>
</feature>
<keyword evidence="3" id="KW-0732">Signal</keyword>
<accession>D2A435</accession>
<evidence type="ECO:0000259" key="4">
    <source>
        <dbReference type="SMART" id="SM00198"/>
    </source>
</evidence>
<dbReference type="PhylomeDB" id="D2A435"/>